<dbReference type="EMBL" id="FZOR01000005">
    <property type="protein sequence ID" value="SNS51335.1"/>
    <property type="molecule type" value="Genomic_DNA"/>
</dbReference>
<evidence type="ECO:0000256" key="1">
    <source>
        <dbReference type="ARBA" id="ARBA00023015"/>
    </source>
</evidence>
<evidence type="ECO:0000313" key="6">
    <source>
        <dbReference type="EMBL" id="SNS51335.1"/>
    </source>
</evidence>
<dbReference type="GO" id="GO:0000976">
    <property type="term" value="F:transcription cis-regulatory region binding"/>
    <property type="evidence" value="ECO:0007669"/>
    <property type="project" value="TreeGrafter"/>
</dbReference>
<protein>
    <submittedName>
        <fullName evidence="6">Transcriptional regulator, TetR family</fullName>
    </submittedName>
</protein>
<dbReference type="PANTHER" id="PTHR30055:SF234">
    <property type="entry name" value="HTH-TYPE TRANSCRIPTIONAL REGULATOR BETI"/>
    <property type="match status" value="1"/>
</dbReference>
<organism evidence="6 7">
    <name type="scientific">Actinomadura meyerae</name>
    <dbReference type="NCBI Taxonomy" id="240840"/>
    <lineage>
        <taxon>Bacteria</taxon>
        <taxon>Bacillati</taxon>
        <taxon>Actinomycetota</taxon>
        <taxon>Actinomycetes</taxon>
        <taxon>Streptosporangiales</taxon>
        <taxon>Thermomonosporaceae</taxon>
        <taxon>Actinomadura</taxon>
    </lineage>
</organism>
<name>A0A239F3C7_9ACTN</name>
<dbReference type="PRINTS" id="PR00455">
    <property type="entry name" value="HTHTETR"/>
</dbReference>
<dbReference type="SUPFAM" id="SSF46689">
    <property type="entry name" value="Homeodomain-like"/>
    <property type="match status" value="1"/>
</dbReference>
<evidence type="ECO:0000259" key="5">
    <source>
        <dbReference type="PROSITE" id="PS50977"/>
    </source>
</evidence>
<evidence type="ECO:0000256" key="2">
    <source>
        <dbReference type="ARBA" id="ARBA00023125"/>
    </source>
</evidence>
<dbReference type="RefSeq" id="WP_089325216.1">
    <property type="nucleotide sequence ID" value="NZ_FZOR01000005.1"/>
</dbReference>
<dbReference type="InterPro" id="IPR009057">
    <property type="entry name" value="Homeodomain-like_sf"/>
</dbReference>
<dbReference type="PANTHER" id="PTHR30055">
    <property type="entry name" value="HTH-TYPE TRANSCRIPTIONAL REGULATOR RUTR"/>
    <property type="match status" value="1"/>
</dbReference>
<dbReference type="Proteomes" id="UP000198318">
    <property type="component" value="Unassembled WGS sequence"/>
</dbReference>
<evidence type="ECO:0000256" key="4">
    <source>
        <dbReference type="PROSITE-ProRule" id="PRU00335"/>
    </source>
</evidence>
<sequence>MRADARRNRERITASALDLFAARGPGVSMEEIAKDAGLGVGTLYRHFPDRRTLVAEISESALVSLAAELRRLADQDGPRWDVLTRFIAYCAGLPLALIKSLTVDGTLDLDENPLQQEVDALIRGLIEQAQREGSLRADITPGEAAEILSTATCRPGARPDDALTRVILDGLRP</sequence>
<evidence type="ECO:0000313" key="7">
    <source>
        <dbReference type="Proteomes" id="UP000198318"/>
    </source>
</evidence>
<feature type="domain" description="HTH tetR-type" evidence="5">
    <location>
        <begin position="6"/>
        <end position="65"/>
    </location>
</feature>
<dbReference type="SUPFAM" id="SSF48498">
    <property type="entry name" value="Tetracyclin repressor-like, C-terminal domain"/>
    <property type="match status" value="1"/>
</dbReference>
<dbReference type="InterPro" id="IPR001647">
    <property type="entry name" value="HTH_TetR"/>
</dbReference>
<reference evidence="6 7" key="1">
    <citation type="submission" date="2017-06" db="EMBL/GenBank/DDBJ databases">
        <authorList>
            <person name="Kim H.J."/>
            <person name="Triplett B.A."/>
        </authorList>
    </citation>
    <scope>NUCLEOTIDE SEQUENCE [LARGE SCALE GENOMIC DNA]</scope>
    <source>
        <strain evidence="6 7">DSM 44715</strain>
    </source>
</reference>
<dbReference type="Gene3D" id="1.10.357.10">
    <property type="entry name" value="Tetracycline Repressor, domain 2"/>
    <property type="match status" value="1"/>
</dbReference>
<keyword evidence="7" id="KW-1185">Reference proteome</keyword>
<keyword evidence="2 4" id="KW-0238">DNA-binding</keyword>
<dbReference type="PROSITE" id="PS50977">
    <property type="entry name" value="HTH_TETR_2"/>
    <property type="match status" value="1"/>
</dbReference>
<dbReference type="Pfam" id="PF21597">
    <property type="entry name" value="TetR_C_43"/>
    <property type="match status" value="1"/>
</dbReference>
<dbReference type="InterPro" id="IPR036271">
    <property type="entry name" value="Tet_transcr_reg_TetR-rel_C_sf"/>
</dbReference>
<accession>A0A239F3C7</accession>
<proteinExistence type="predicted"/>
<dbReference type="OrthoDB" id="3192968at2"/>
<dbReference type="InterPro" id="IPR050109">
    <property type="entry name" value="HTH-type_TetR-like_transc_reg"/>
</dbReference>
<keyword evidence="1" id="KW-0805">Transcription regulation</keyword>
<dbReference type="GO" id="GO:0003700">
    <property type="term" value="F:DNA-binding transcription factor activity"/>
    <property type="evidence" value="ECO:0007669"/>
    <property type="project" value="TreeGrafter"/>
</dbReference>
<keyword evidence="3" id="KW-0804">Transcription</keyword>
<dbReference type="Pfam" id="PF00440">
    <property type="entry name" value="TetR_N"/>
    <property type="match status" value="1"/>
</dbReference>
<gene>
    <name evidence="6" type="ORF">SAMN05443665_1005138</name>
</gene>
<evidence type="ECO:0000256" key="3">
    <source>
        <dbReference type="ARBA" id="ARBA00023163"/>
    </source>
</evidence>
<dbReference type="AlphaFoldDB" id="A0A239F3C7"/>
<feature type="DNA-binding region" description="H-T-H motif" evidence="4">
    <location>
        <begin position="28"/>
        <end position="47"/>
    </location>
</feature>
<dbReference type="InterPro" id="IPR049445">
    <property type="entry name" value="TetR_SbtR-like_C"/>
</dbReference>